<dbReference type="InterPro" id="IPR018060">
    <property type="entry name" value="HTH_AraC"/>
</dbReference>
<accession>A0A6N8L3A3</accession>
<dbReference type="EMBL" id="WSQA01000007">
    <property type="protein sequence ID" value="MVZ62628.1"/>
    <property type="molecule type" value="Genomic_DNA"/>
</dbReference>
<feature type="domain" description="HTH araC/xylS-type" evidence="4">
    <location>
        <begin position="186"/>
        <end position="284"/>
    </location>
</feature>
<proteinExistence type="predicted"/>
<sequence length="285" mass="32983">MIIKQFSIPKQANQSFQIRRDYIPKHQSVWHYHEEFELVYVIRGTGTLFIGDRIKSFQSGDTVLIGSQIPHYWLFENHEEEAENDKPIDCIVIHFNSDLGSPNLLQMPELNPIKQLLQASKRSLIFPDQQSPRLSFLAERTLSLAGLPKLTSLFELLDFLCSQTSEPLTSEHYSILNQSDDQGRMNNLMEYIREHYKQKIKLEDLAALAGLTENSFCRYFKQKTGKTPVQFITELRISHACSQLKNGHLSLKEICYDSGFNNFVSFHKSFKAITQKTPTQYKNES</sequence>
<dbReference type="PROSITE" id="PS01124">
    <property type="entry name" value="HTH_ARAC_FAMILY_2"/>
    <property type="match status" value="1"/>
</dbReference>
<dbReference type="Proteomes" id="UP000435036">
    <property type="component" value="Unassembled WGS sequence"/>
</dbReference>
<dbReference type="OrthoDB" id="9787988at2"/>
<dbReference type="GO" id="GO:0043565">
    <property type="term" value="F:sequence-specific DNA binding"/>
    <property type="evidence" value="ECO:0007669"/>
    <property type="project" value="InterPro"/>
</dbReference>
<keyword evidence="6" id="KW-1185">Reference proteome</keyword>
<dbReference type="SUPFAM" id="SSF46689">
    <property type="entry name" value="Homeodomain-like"/>
    <property type="match status" value="2"/>
</dbReference>
<dbReference type="Gene3D" id="1.10.10.60">
    <property type="entry name" value="Homeodomain-like"/>
    <property type="match status" value="2"/>
</dbReference>
<dbReference type="InterPro" id="IPR009057">
    <property type="entry name" value="Homeodomain-like_sf"/>
</dbReference>
<dbReference type="PANTHER" id="PTHR43280">
    <property type="entry name" value="ARAC-FAMILY TRANSCRIPTIONAL REGULATOR"/>
    <property type="match status" value="1"/>
</dbReference>
<dbReference type="PROSITE" id="PS00041">
    <property type="entry name" value="HTH_ARAC_FAMILY_1"/>
    <property type="match status" value="1"/>
</dbReference>
<dbReference type="PANTHER" id="PTHR43280:SF27">
    <property type="entry name" value="TRANSCRIPTIONAL REGULATOR MTLR"/>
    <property type="match status" value="1"/>
</dbReference>
<evidence type="ECO:0000256" key="3">
    <source>
        <dbReference type="ARBA" id="ARBA00023163"/>
    </source>
</evidence>
<evidence type="ECO:0000259" key="4">
    <source>
        <dbReference type="PROSITE" id="PS01124"/>
    </source>
</evidence>
<evidence type="ECO:0000256" key="1">
    <source>
        <dbReference type="ARBA" id="ARBA00023015"/>
    </source>
</evidence>
<evidence type="ECO:0000313" key="6">
    <source>
        <dbReference type="Proteomes" id="UP000435036"/>
    </source>
</evidence>
<dbReference type="InterPro" id="IPR018062">
    <property type="entry name" value="HTH_AraC-typ_CS"/>
</dbReference>
<evidence type="ECO:0000313" key="5">
    <source>
        <dbReference type="EMBL" id="MVZ62628.1"/>
    </source>
</evidence>
<protein>
    <submittedName>
        <fullName evidence="5">Helix-turn-helix domain-containing protein</fullName>
    </submittedName>
</protein>
<keyword evidence="1" id="KW-0805">Transcription regulation</keyword>
<comment type="caution">
    <text evidence="5">The sequence shown here is derived from an EMBL/GenBank/DDBJ whole genome shotgun (WGS) entry which is preliminary data.</text>
</comment>
<organism evidence="5 6">
    <name type="scientific">Sphingobacterium humi</name>
    <dbReference type="NCBI Taxonomy" id="1796905"/>
    <lineage>
        <taxon>Bacteria</taxon>
        <taxon>Pseudomonadati</taxon>
        <taxon>Bacteroidota</taxon>
        <taxon>Sphingobacteriia</taxon>
        <taxon>Sphingobacteriales</taxon>
        <taxon>Sphingobacteriaceae</taxon>
        <taxon>Sphingobacterium</taxon>
    </lineage>
</organism>
<dbReference type="InterPro" id="IPR014710">
    <property type="entry name" value="RmlC-like_jellyroll"/>
</dbReference>
<dbReference type="GO" id="GO:0003700">
    <property type="term" value="F:DNA-binding transcription factor activity"/>
    <property type="evidence" value="ECO:0007669"/>
    <property type="project" value="InterPro"/>
</dbReference>
<dbReference type="SMART" id="SM00342">
    <property type="entry name" value="HTH_ARAC"/>
    <property type="match status" value="1"/>
</dbReference>
<keyword evidence="2" id="KW-0238">DNA-binding</keyword>
<dbReference type="Pfam" id="PF07883">
    <property type="entry name" value="Cupin_2"/>
    <property type="match status" value="1"/>
</dbReference>
<dbReference type="InterPro" id="IPR011051">
    <property type="entry name" value="RmlC_Cupin_sf"/>
</dbReference>
<dbReference type="RefSeq" id="WP_160369353.1">
    <property type="nucleotide sequence ID" value="NZ_WSQA01000007.1"/>
</dbReference>
<evidence type="ECO:0000256" key="2">
    <source>
        <dbReference type="ARBA" id="ARBA00023125"/>
    </source>
</evidence>
<name>A0A6N8L3A3_9SPHI</name>
<reference evidence="5 6" key="1">
    <citation type="submission" date="2019-12" db="EMBL/GenBank/DDBJ databases">
        <authorList>
            <person name="Dong K."/>
        </authorList>
    </citation>
    <scope>NUCLEOTIDE SEQUENCE [LARGE SCALE GENOMIC DNA]</scope>
    <source>
        <strain evidence="5 6">JCM 31225</strain>
    </source>
</reference>
<keyword evidence="3" id="KW-0804">Transcription</keyword>
<dbReference type="InterPro" id="IPR013096">
    <property type="entry name" value="Cupin_2"/>
</dbReference>
<dbReference type="SUPFAM" id="SSF51182">
    <property type="entry name" value="RmlC-like cupins"/>
    <property type="match status" value="1"/>
</dbReference>
<dbReference type="AlphaFoldDB" id="A0A6N8L3A3"/>
<gene>
    <name evidence="5" type="ORF">GQF63_11380</name>
</gene>
<dbReference type="Gene3D" id="2.60.120.10">
    <property type="entry name" value="Jelly Rolls"/>
    <property type="match status" value="1"/>
</dbReference>
<dbReference type="Pfam" id="PF12833">
    <property type="entry name" value="HTH_18"/>
    <property type="match status" value="1"/>
</dbReference>